<dbReference type="Proteomes" id="UP000289323">
    <property type="component" value="Unassembled WGS sequence"/>
</dbReference>
<reference evidence="3 4" key="1">
    <citation type="submission" date="2018-04" db="EMBL/GenBank/DDBJ databases">
        <authorList>
            <person name="Huttner S."/>
            <person name="Dainat J."/>
        </authorList>
    </citation>
    <scope>NUCLEOTIDE SEQUENCE [LARGE SCALE GENOMIC DNA]</scope>
</reference>
<accession>A0A446B585</accession>
<dbReference type="PANTHER" id="PTHR12149:SF8">
    <property type="entry name" value="PROTEIN-RIBULOSAMINE 3-KINASE"/>
    <property type="match status" value="1"/>
</dbReference>
<organism evidence="3 4">
    <name type="scientific">Thermothielavioides terrestris</name>
    <dbReference type="NCBI Taxonomy" id="2587410"/>
    <lineage>
        <taxon>Eukaryota</taxon>
        <taxon>Fungi</taxon>
        <taxon>Dikarya</taxon>
        <taxon>Ascomycota</taxon>
        <taxon>Pezizomycotina</taxon>
        <taxon>Sordariomycetes</taxon>
        <taxon>Sordariomycetidae</taxon>
        <taxon>Sordariales</taxon>
        <taxon>Chaetomiaceae</taxon>
        <taxon>Thermothielavioides</taxon>
    </lineage>
</organism>
<dbReference type="EC" id="2.7.1.172" evidence="1"/>
<proteinExistence type="predicted"/>
<dbReference type="InterPro" id="IPR016477">
    <property type="entry name" value="Fructo-/Ketosamine-3-kinase"/>
</dbReference>
<dbReference type="Pfam" id="PF03881">
    <property type="entry name" value="Fructosamin_kin"/>
    <property type="match status" value="1"/>
</dbReference>
<name>A0A446B585_9PEZI</name>
<dbReference type="PANTHER" id="PTHR12149">
    <property type="entry name" value="FRUCTOSAMINE 3 KINASE-RELATED PROTEIN"/>
    <property type="match status" value="1"/>
</dbReference>
<dbReference type="InterPro" id="IPR011009">
    <property type="entry name" value="Kinase-like_dom_sf"/>
</dbReference>
<dbReference type="GO" id="GO:0102193">
    <property type="term" value="F:protein-ribulosamine 3-kinase activity"/>
    <property type="evidence" value="ECO:0007669"/>
    <property type="project" value="UniProtKB-EC"/>
</dbReference>
<gene>
    <name evidence="3" type="ORF">TT172_LOCUS84</name>
</gene>
<comment type="catalytic activity">
    <reaction evidence="2">
        <text>N(6)-D-ribulosyl-L-lysyl-[protein] + ATP = N(6)-(3-O-phospho-D-ribulosyl)-L-lysyl-[protein] + ADP + H(+)</text>
        <dbReference type="Rhea" id="RHEA:48432"/>
        <dbReference type="Rhea" id="RHEA-COMP:12103"/>
        <dbReference type="Rhea" id="RHEA-COMP:12104"/>
        <dbReference type="ChEBI" id="CHEBI:15378"/>
        <dbReference type="ChEBI" id="CHEBI:30616"/>
        <dbReference type="ChEBI" id="CHEBI:90418"/>
        <dbReference type="ChEBI" id="CHEBI:90420"/>
        <dbReference type="ChEBI" id="CHEBI:456216"/>
        <dbReference type="EC" id="2.7.1.172"/>
    </reaction>
    <physiologicalReaction direction="left-to-right" evidence="2">
        <dbReference type="Rhea" id="RHEA:48433"/>
    </physiologicalReaction>
</comment>
<evidence type="ECO:0000256" key="1">
    <source>
        <dbReference type="ARBA" id="ARBA00011961"/>
    </source>
</evidence>
<dbReference type="AlphaFoldDB" id="A0A446B585"/>
<sequence length="342" mass="38873">MDSMDLDDISLDPALLAALPTGCEILSIWSTGLRIDVAVGDEEKSFFAKLIEREEFVGMAEAEYEGQKAISAVIPEHAVEPIAWGYYEGDRTKAWFLTHFRNLVPRPPPLSSFLPVVKKLHQESVSPTGKFGFHVTPFYGPPPMIVSWTDNWEKFWTREFRSGLEYVQRMRGEDPELAEIAEEFIDKVVPRLLRPLQTGGRNIKPSLCHGDLWDGNIQIDWDTKKPMVFDPCPFYGHCEMDLQCMRSPRYVVGLDFVKEYSKGVGKSEPIEDFDDRNALYAIRNDIMTAGMWPQWAHLIEKAKEEMLRLLDKHPNGLAGFKGDLTPTVTTKADHVAVIEAKL</sequence>
<protein>
    <recommendedName>
        <fullName evidence="1">protein-ribulosamine 3-kinase</fullName>
        <ecNumber evidence="1">2.7.1.172</ecNumber>
    </recommendedName>
</protein>
<dbReference type="EMBL" id="OUUZ01000001">
    <property type="protein sequence ID" value="SPQ17665.1"/>
    <property type="molecule type" value="Genomic_DNA"/>
</dbReference>
<evidence type="ECO:0000313" key="3">
    <source>
        <dbReference type="EMBL" id="SPQ17665.1"/>
    </source>
</evidence>
<dbReference type="Gene3D" id="3.90.1200.10">
    <property type="match status" value="1"/>
</dbReference>
<evidence type="ECO:0000256" key="2">
    <source>
        <dbReference type="ARBA" id="ARBA00048655"/>
    </source>
</evidence>
<dbReference type="SUPFAM" id="SSF56112">
    <property type="entry name" value="Protein kinase-like (PK-like)"/>
    <property type="match status" value="1"/>
</dbReference>
<evidence type="ECO:0000313" key="4">
    <source>
        <dbReference type="Proteomes" id="UP000289323"/>
    </source>
</evidence>